<dbReference type="AlphaFoldDB" id="S4NS97"/>
<organism evidence="1">
    <name type="scientific">Pararge aegeria</name>
    <name type="common">speckled wood butterfly</name>
    <dbReference type="NCBI Taxonomy" id="116150"/>
    <lineage>
        <taxon>Eukaryota</taxon>
        <taxon>Metazoa</taxon>
        <taxon>Ecdysozoa</taxon>
        <taxon>Arthropoda</taxon>
        <taxon>Hexapoda</taxon>
        <taxon>Insecta</taxon>
        <taxon>Pterygota</taxon>
        <taxon>Neoptera</taxon>
        <taxon>Endopterygota</taxon>
        <taxon>Lepidoptera</taxon>
        <taxon>Glossata</taxon>
        <taxon>Ditrysia</taxon>
        <taxon>Papilionoidea</taxon>
        <taxon>Nymphalidae</taxon>
        <taxon>Satyrinae</taxon>
        <taxon>Satyrini</taxon>
        <taxon>Parargina</taxon>
        <taxon>Pararge</taxon>
    </lineage>
</organism>
<protein>
    <submittedName>
        <fullName evidence="1">Uncharacterized protein</fullName>
    </submittedName>
</protein>
<reference evidence="1" key="2">
    <citation type="submission" date="2013-05" db="EMBL/GenBank/DDBJ databases">
        <authorList>
            <person name="Carter J.-M."/>
            <person name="Baker S.C."/>
            <person name="Pink R."/>
            <person name="Carter D.R.F."/>
            <person name="Collins A."/>
            <person name="Tomlin J."/>
            <person name="Gibbs M."/>
            <person name="Breuker C.J."/>
        </authorList>
    </citation>
    <scope>NUCLEOTIDE SEQUENCE</scope>
    <source>
        <tissue evidence="1">Ovary</tissue>
    </source>
</reference>
<sequence>MTLSVLFQLISIKTKIWFPSAFTDHSKKCLLHPTSYWRSELFSIGTNASHIIEIVYILLDQSSRVSCFNPPYLL</sequence>
<proteinExistence type="predicted"/>
<reference evidence="1" key="1">
    <citation type="journal article" date="2013" name="BMC Genomics">
        <title>Unscrambling butterfly oogenesis.</title>
        <authorList>
            <person name="Carter J.M."/>
            <person name="Baker S.C."/>
            <person name="Pink R."/>
            <person name="Carter D.R."/>
            <person name="Collins A."/>
            <person name="Tomlin J."/>
            <person name="Gibbs M."/>
            <person name="Breuker C.J."/>
        </authorList>
    </citation>
    <scope>NUCLEOTIDE SEQUENCE</scope>
    <source>
        <tissue evidence="1">Ovary</tissue>
    </source>
</reference>
<accession>S4NS97</accession>
<evidence type="ECO:0000313" key="1">
    <source>
        <dbReference type="EMBL" id="JAA79949.1"/>
    </source>
</evidence>
<name>S4NS97_9NEOP</name>
<dbReference type="EMBL" id="GAIX01012611">
    <property type="protein sequence ID" value="JAA79949.1"/>
    <property type="molecule type" value="Transcribed_RNA"/>
</dbReference>